<dbReference type="GO" id="GO:0005509">
    <property type="term" value="F:calcium ion binding"/>
    <property type="evidence" value="ECO:0007669"/>
    <property type="project" value="InterPro"/>
</dbReference>
<dbReference type="AlphaFoldDB" id="S6BIV0"/>
<dbReference type="Proteomes" id="UP000015503">
    <property type="component" value="Chromosome"/>
</dbReference>
<evidence type="ECO:0008006" key="6">
    <source>
        <dbReference type="Google" id="ProtNLM"/>
    </source>
</evidence>
<proteinExistence type="predicted"/>
<dbReference type="Gene3D" id="2.150.10.10">
    <property type="entry name" value="Serralysin-like metalloprotease, C-terminal"/>
    <property type="match status" value="2"/>
</dbReference>
<keyword evidence="3" id="KW-0106">Calcium</keyword>
<evidence type="ECO:0000313" key="5">
    <source>
        <dbReference type="Proteomes" id="UP000015503"/>
    </source>
</evidence>
<dbReference type="SUPFAM" id="SSF51120">
    <property type="entry name" value="beta-Roll"/>
    <property type="match status" value="3"/>
</dbReference>
<evidence type="ECO:0000256" key="3">
    <source>
        <dbReference type="ARBA" id="ARBA00022837"/>
    </source>
</evidence>
<dbReference type="InterPro" id="IPR011049">
    <property type="entry name" value="Serralysin-like_metalloprot_C"/>
</dbReference>
<dbReference type="PANTHER" id="PTHR38340">
    <property type="entry name" value="S-LAYER PROTEIN"/>
    <property type="match status" value="1"/>
</dbReference>
<dbReference type="InterPro" id="IPR001343">
    <property type="entry name" value="Hemolysn_Ca-bd"/>
</dbReference>
<dbReference type="KEGG" id="pre:PCA10_33920"/>
<dbReference type="RefSeq" id="WP_016493269.1">
    <property type="nucleotide sequence ID" value="NC_021499.1"/>
</dbReference>
<reference evidence="4 5" key="1">
    <citation type="journal article" date="2013" name="Genome Announc.">
        <title>Complete Genome Sequence of the Carbazole Degrader Pseudomonas resinovorans Strain CA10 (NBRC 106553).</title>
        <authorList>
            <person name="Shintani M."/>
            <person name="Hosoyama A."/>
            <person name="Ohji S."/>
            <person name="Tsuchikane K."/>
            <person name="Takarada H."/>
            <person name="Yamazoe A."/>
            <person name="Fujita N."/>
            <person name="Nojiri H."/>
        </authorList>
    </citation>
    <scope>NUCLEOTIDE SEQUENCE [LARGE SCALE GENOMIC DNA]</scope>
    <source>
        <strain evidence="4 5">NBRC 106553</strain>
    </source>
</reference>
<dbReference type="InterPro" id="IPR050557">
    <property type="entry name" value="RTX_toxin/Mannuronan_C5-epim"/>
</dbReference>
<dbReference type="EMBL" id="AP013068">
    <property type="protein sequence ID" value="BAN49124.1"/>
    <property type="molecule type" value="Genomic_DNA"/>
</dbReference>
<protein>
    <recommendedName>
        <fullName evidence="6">Peptidase M10 serralysin C-terminal domain-containing protein</fullName>
    </recommendedName>
</protein>
<dbReference type="PRINTS" id="PR00313">
    <property type="entry name" value="CABNDNGRPT"/>
</dbReference>
<dbReference type="STRING" id="1245471.PCA10_33920"/>
<evidence type="ECO:0000313" key="4">
    <source>
        <dbReference type="EMBL" id="BAN49124.1"/>
    </source>
</evidence>
<dbReference type="GO" id="GO:0005576">
    <property type="term" value="C:extracellular region"/>
    <property type="evidence" value="ECO:0007669"/>
    <property type="project" value="UniProtKB-SubCell"/>
</dbReference>
<sequence>MATASAFVAVNMNLAEIWDGYVTVQTSNQIQITYGGYVQNYYGSFTYDGFGLTGGTLTSTNYIEYGTKVYEITGLSLSALTVEAYIDAADIDSLFNYAFAGNDRLNGSSQNDTLRGFNGNDVLLGNGGNDALYGDAGNDSLNGGVGADNMVGDLGNDIYYVDNAADVVSETSSAGGVDTVISSVSRALGLNQEHLTLSGSAAINATGNGLANTLTGNAAANVLNGGVGADTMAGGLGNDTYYVDNAADVVSETSATGGVDTVVSSVSRALGLNQEHLTLSGSAAINATGNALANTLTGNAAANVLNGSTGADVMSGGLGNDIYYVDNAADVVSETSATGGIDTIVSSVSRALGLNQENLTLSGTAAINATGNTLANSLTGNAANNLLDGGVGNDTLSGAAGNDRLIGGAGKDSLTGGVGNDIFAFGNLADTGLTSTTWDVITDFTRGVDRIDLAALDANTATPANDAFTTVIGSASAFTAAGQLKLSGGVLYGNTDADATAEFAIQLVGVTAVSTADFVA</sequence>
<organism evidence="4 5">
    <name type="scientific">Metapseudomonas resinovorans NBRC 106553</name>
    <dbReference type="NCBI Taxonomy" id="1245471"/>
    <lineage>
        <taxon>Bacteria</taxon>
        <taxon>Pseudomonadati</taxon>
        <taxon>Pseudomonadota</taxon>
        <taxon>Gammaproteobacteria</taxon>
        <taxon>Pseudomonadales</taxon>
        <taxon>Pseudomonadaceae</taxon>
        <taxon>Metapseudomonas</taxon>
    </lineage>
</organism>
<evidence type="ECO:0000256" key="2">
    <source>
        <dbReference type="ARBA" id="ARBA00022525"/>
    </source>
</evidence>
<accession>S6BIV0</accession>
<name>S6BIV0_METRE</name>
<evidence type="ECO:0000256" key="1">
    <source>
        <dbReference type="ARBA" id="ARBA00004613"/>
    </source>
</evidence>
<gene>
    <name evidence="4" type="ORF">PCA10_33920</name>
</gene>
<dbReference type="eggNOG" id="COG2931">
    <property type="taxonomic scope" value="Bacteria"/>
</dbReference>
<dbReference type="Pfam" id="PF00353">
    <property type="entry name" value="HemolysinCabind"/>
    <property type="match status" value="4"/>
</dbReference>
<comment type="subcellular location">
    <subcellularLocation>
        <location evidence="1">Secreted</location>
    </subcellularLocation>
</comment>
<keyword evidence="5" id="KW-1185">Reference proteome</keyword>
<dbReference type="PANTHER" id="PTHR38340:SF1">
    <property type="entry name" value="S-LAYER PROTEIN"/>
    <property type="match status" value="1"/>
</dbReference>
<keyword evidence="2" id="KW-0964">Secreted</keyword>
<dbReference type="HOGENOM" id="CLU_541646_0_0_6"/>
<dbReference type="PATRIC" id="fig|1245471.3.peg.3430"/>
<dbReference type="PROSITE" id="PS00330">
    <property type="entry name" value="HEMOLYSIN_CALCIUM"/>
    <property type="match status" value="3"/>
</dbReference>
<dbReference type="InterPro" id="IPR018511">
    <property type="entry name" value="Hemolysin-typ_Ca-bd_CS"/>
</dbReference>